<comment type="caution">
    <text evidence="1">The sequence shown here is derived from an EMBL/GenBank/DDBJ whole genome shotgun (WGS) entry which is preliminary data.</text>
</comment>
<gene>
    <name evidence="1" type="ORF">AMORRO_LOCUS6541</name>
</gene>
<proteinExistence type="predicted"/>
<accession>A0A9N9G2G7</accession>
<dbReference type="AlphaFoldDB" id="A0A9N9G2G7"/>
<sequence length="170" mass="19949">MKRKLEEEKTNVNMKKSAKRLYSYPPRCPGVGSLEGELWITIVIAEELQPGRRRLHNMFYLQDREREPVKCHEKLVVYNANLREAKCIGSYEIAISQFSGMCNTSIKPNYSIKETFCGVQGELRKCRDYDRRTDFVNVLKIFKDSALDRFKEVSNDYSNGYAQFHLQIYD</sequence>
<dbReference type="EMBL" id="CAJVPV010004397">
    <property type="protein sequence ID" value="CAG8572604.1"/>
    <property type="molecule type" value="Genomic_DNA"/>
</dbReference>
<reference evidence="1" key="1">
    <citation type="submission" date="2021-06" db="EMBL/GenBank/DDBJ databases">
        <authorList>
            <person name="Kallberg Y."/>
            <person name="Tangrot J."/>
            <person name="Rosling A."/>
        </authorList>
    </citation>
    <scope>NUCLEOTIDE SEQUENCE</scope>
    <source>
        <strain evidence="1">CL551</strain>
    </source>
</reference>
<evidence type="ECO:0000313" key="2">
    <source>
        <dbReference type="Proteomes" id="UP000789342"/>
    </source>
</evidence>
<organism evidence="1 2">
    <name type="scientific">Acaulospora morrowiae</name>
    <dbReference type="NCBI Taxonomy" id="94023"/>
    <lineage>
        <taxon>Eukaryota</taxon>
        <taxon>Fungi</taxon>
        <taxon>Fungi incertae sedis</taxon>
        <taxon>Mucoromycota</taxon>
        <taxon>Glomeromycotina</taxon>
        <taxon>Glomeromycetes</taxon>
        <taxon>Diversisporales</taxon>
        <taxon>Acaulosporaceae</taxon>
        <taxon>Acaulospora</taxon>
    </lineage>
</organism>
<protein>
    <submittedName>
        <fullName evidence="1">16455_t:CDS:1</fullName>
    </submittedName>
</protein>
<evidence type="ECO:0000313" key="1">
    <source>
        <dbReference type="EMBL" id="CAG8572604.1"/>
    </source>
</evidence>
<keyword evidence="2" id="KW-1185">Reference proteome</keyword>
<dbReference type="Proteomes" id="UP000789342">
    <property type="component" value="Unassembled WGS sequence"/>
</dbReference>
<name>A0A9N9G2G7_9GLOM</name>